<evidence type="ECO:0000259" key="12">
    <source>
        <dbReference type="PROSITE" id="PS00498"/>
    </source>
</evidence>
<dbReference type="SUPFAM" id="SSF48056">
    <property type="entry name" value="Di-copper centre-containing domain"/>
    <property type="match status" value="1"/>
</dbReference>
<comment type="catalytic activity">
    <reaction evidence="9">
        <text>2 L-dopa + O2 = 2 L-dopaquinone + 2 H2O</text>
        <dbReference type="Rhea" id="RHEA:34287"/>
        <dbReference type="ChEBI" id="CHEBI:15377"/>
        <dbReference type="ChEBI" id="CHEBI:15379"/>
        <dbReference type="ChEBI" id="CHEBI:57504"/>
        <dbReference type="ChEBI" id="CHEBI:57924"/>
        <dbReference type="EC" id="1.14.18.1"/>
    </reaction>
</comment>
<organism evidence="13 14">
    <name type="scientific">Neonectria ditissima</name>
    <dbReference type="NCBI Taxonomy" id="78410"/>
    <lineage>
        <taxon>Eukaryota</taxon>
        <taxon>Fungi</taxon>
        <taxon>Dikarya</taxon>
        <taxon>Ascomycota</taxon>
        <taxon>Pezizomycotina</taxon>
        <taxon>Sordariomycetes</taxon>
        <taxon>Hypocreomycetidae</taxon>
        <taxon>Hypocreales</taxon>
        <taxon>Nectriaceae</taxon>
        <taxon>Neonectria</taxon>
    </lineage>
</organism>
<dbReference type="AlphaFoldDB" id="A0A0P7BFC0"/>
<dbReference type="Pfam" id="PF18132">
    <property type="entry name" value="Tyrosinase_C"/>
    <property type="match status" value="1"/>
</dbReference>
<evidence type="ECO:0000313" key="13">
    <source>
        <dbReference type="EMBL" id="KPM45298.1"/>
    </source>
</evidence>
<comment type="catalytic activity">
    <reaction evidence="10">
        <text>L-tyrosine + O2 = L-dopaquinone + H2O</text>
        <dbReference type="Rhea" id="RHEA:18117"/>
        <dbReference type="ChEBI" id="CHEBI:15377"/>
        <dbReference type="ChEBI" id="CHEBI:15379"/>
        <dbReference type="ChEBI" id="CHEBI:57924"/>
        <dbReference type="ChEBI" id="CHEBI:58315"/>
        <dbReference type="EC" id="1.14.18.1"/>
    </reaction>
</comment>
<evidence type="ECO:0000256" key="9">
    <source>
        <dbReference type="ARBA" id="ARBA00048233"/>
    </source>
</evidence>
<evidence type="ECO:0000256" key="6">
    <source>
        <dbReference type="ARBA" id="ARBA00023008"/>
    </source>
</evidence>
<proteinExistence type="inferred from homology"/>
<dbReference type="PROSITE" id="PS00497">
    <property type="entry name" value="TYROSINASE_1"/>
    <property type="match status" value="1"/>
</dbReference>
<protein>
    <recommendedName>
        <fullName evidence="3">tyrosinase</fullName>
        <ecNumber evidence="3">1.14.18.1</ecNumber>
    </recommendedName>
</protein>
<keyword evidence="6" id="KW-0186">Copper</keyword>
<dbReference type="PRINTS" id="PR00092">
    <property type="entry name" value="TYROSINASE"/>
</dbReference>
<dbReference type="Gene3D" id="2.60.310.20">
    <property type="match status" value="1"/>
</dbReference>
<dbReference type="Gene3D" id="1.10.1280.10">
    <property type="entry name" value="Di-copper center containing domain from catechol oxidase"/>
    <property type="match status" value="1"/>
</dbReference>
<dbReference type="GO" id="GO:0046872">
    <property type="term" value="F:metal ion binding"/>
    <property type="evidence" value="ECO:0007669"/>
    <property type="project" value="UniProtKB-KW"/>
</dbReference>
<dbReference type="InterPro" id="IPR050316">
    <property type="entry name" value="Tyrosinase/Hemocyanin"/>
</dbReference>
<evidence type="ECO:0000256" key="3">
    <source>
        <dbReference type="ARBA" id="ARBA00011906"/>
    </source>
</evidence>
<evidence type="ECO:0000313" key="14">
    <source>
        <dbReference type="Proteomes" id="UP000050424"/>
    </source>
</evidence>
<comment type="caution">
    <text evidence="13">The sequence shown here is derived from an EMBL/GenBank/DDBJ whole genome shotgun (WGS) entry which is preliminary data.</text>
</comment>
<dbReference type="EMBL" id="LKCW01000009">
    <property type="protein sequence ID" value="KPM45298.1"/>
    <property type="molecule type" value="Genomic_DNA"/>
</dbReference>
<dbReference type="GO" id="GO:0042438">
    <property type="term" value="P:melanin biosynthetic process"/>
    <property type="evidence" value="ECO:0007669"/>
    <property type="project" value="UniProtKB-KW"/>
</dbReference>
<keyword evidence="8" id="KW-0470">Melanin biosynthesis</keyword>
<dbReference type="InterPro" id="IPR008922">
    <property type="entry name" value="Di-copper_centre_dom_sf"/>
</dbReference>
<name>A0A0P7BFC0_9HYPO</name>
<dbReference type="InterPro" id="IPR041640">
    <property type="entry name" value="Tyrosinase_C"/>
</dbReference>
<keyword evidence="7" id="KW-0503">Monooxygenase</keyword>
<dbReference type="InterPro" id="IPR002227">
    <property type="entry name" value="Tyrosinase_Cu-bd"/>
</dbReference>
<dbReference type="GO" id="GO:0004503">
    <property type="term" value="F:tyrosinase activity"/>
    <property type="evidence" value="ECO:0007669"/>
    <property type="project" value="UniProtKB-EC"/>
</dbReference>
<evidence type="ECO:0000256" key="5">
    <source>
        <dbReference type="ARBA" id="ARBA00023002"/>
    </source>
</evidence>
<dbReference type="STRING" id="78410.A0A0P7BFC0"/>
<gene>
    <name evidence="13" type="ORF">AK830_g1254</name>
</gene>
<evidence type="ECO:0000256" key="7">
    <source>
        <dbReference type="ARBA" id="ARBA00023033"/>
    </source>
</evidence>
<comment type="cofactor">
    <cofactor evidence="1">
        <name>Cu(2+)</name>
        <dbReference type="ChEBI" id="CHEBI:29036"/>
    </cofactor>
</comment>
<dbReference type="PANTHER" id="PTHR11474">
    <property type="entry name" value="TYROSINASE FAMILY MEMBER"/>
    <property type="match status" value="1"/>
</dbReference>
<dbReference type="Pfam" id="PF00264">
    <property type="entry name" value="Tyrosinase"/>
    <property type="match status" value="1"/>
</dbReference>
<evidence type="ECO:0000256" key="1">
    <source>
        <dbReference type="ARBA" id="ARBA00001973"/>
    </source>
</evidence>
<comment type="similarity">
    <text evidence="2">Belongs to the tyrosinase family.</text>
</comment>
<keyword evidence="14" id="KW-1185">Reference proteome</keyword>
<evidence type="ECO:0000256" key="10">
    <source>
        <dbReference type="ARBA" id="ARBA00048881"/>
    </source>
</evidence>
<feature type="domain" description="Tyrosinase copper-binding" evidence="12">
    <location>
        <begin position="386"/>
        <end position="397"/>
    </location>
</feature>
<sequence>MTAEETFPISGIPADVNSKTKKIPYAPGLPSRHEISELFPSDDPAIQKQWTLFVLALNRFKALGVEDKLSYFQVAGIHAYPLQPWDGAAPPPKDPTTEVPAGANPYGGYCEHNTIAFPTWHRPYMLLFEKLVWTHMNDIIKEWNLDGPQKTEWKQAADTWRLPYWDWARKQSYNQQYSLPAVFLVDQVTIYPPDKPQGQTGVLNPFWGFTNPETVDGTKNGKPRPFGQMPEGKTQWNIPDHDNLPWGQCSAISRFGLFSEDGKTFTGLDGENNFTEANLTLSQFSKNWYNPYKKEKRSEFEPPGTLADAVHRMFTSKYTDTWDTFASTKHWKESEQNISTGYLSLEYIHNNVHNLTGGSNYQKPKEGQIGGYGLGHMSDVPVAAFDPLFWLHHCNIDRLLAMWQALNWDAWFDKPAFLDGVSSYPDPTHDGNLVPFHKIKTDKPDTGYWTSDGVRDWTKLSYQYDDLKPQPEAILADGTLNEERYKTDLMTHIHKIYPSTLKYYEKLMADRAIENADFFGPNNTANVTWNDYIINIVYDRYALNGKSYVIQFWLGGQDNDPDSTFKYEENLVGQVYSFGGLTPATEGAPEGCANCGTQKDNKVLSRAQVPLTIPIISQALDEGYKYIDSTRGRHVEPYLEKHLHWKFVQIGGEERPASDFPNTTISVWRGTGKPQEPAEATGEALPPVYADYQILYSPTDGKDCGLAHDDDVLGEARKSHFHFRHF</sequence>
<dbReference type="PROSITE" id="PS00498">
    <property type="entry name" value="TYROSINASE_2"/>
    <property type="match status" value="1"/>
</dbReference>
<evidence type="ECO:0000256" key="8">
    <source>
        <dbReference type="ARBA" id="ARBA00023101"/>
    </source>
</evidence>
<evidence type="ECO:0000259" key="11">
    <source>
        <dbReference type="PROSITE" id="PS00497"/>
    </source>
</evidence>
<evidence type="ECO:0000256" key="4">
    <source>
        <dbReference type="ARBA" id="ARBA00022723"/>
    </source>
</evidence>
<accession>A0A0P7BFC0</accession>
<feature type="domain" description="Tyrosinase copper-binding" evidence="11">
    <location>
        <begin position="112"/>
        <end position="129"/>
    </location>
</feature>
<dbReference type="OrthoDB" id="1658288at2759"/>
<dbReference type="PANTHER" id="PTHR11474:SF76">
    <property type="entry name" value="SHKT DOMAIN-CONTAINING PROTEIN"/>
    <property type="match status" value="1"/>
</dbReference>
<dbReference type="Proteomes" id="UP000050424">
    <property type="component" value="Unassembled WGS sequence"/>
</dbReference>
<reference evidence="13 14" key="1">
    <citation type="submission" date="2015-09" db="EMBL/GenBank/DDBJ databases">
        <title>Draft genome of a European isolate of the apple canker pathogen Neonectria ditissima.</title>
        <authorList>
            <person name="Gomez-Cortecero A."/>
            <person name="Harrison R.J."/>
            <person name="Armitage A.D."/>
        </authorList>
    </citation>
    <scope>NUCLEOTIDE SEQUENCE [LARGE SCALE GENOMIC DNA]</scope>
    <source>
        <strain evidence="13 14">R09/05</strain>
    </source>
</reference>
<dbReference type="EC" id="1.14.18.1" evidence="3"/>
<evidence type="ECO:0000256" key="2">
    <source>
        <dbReference type="ARBA" id="ARBA00009928"/>
    </source>
</evidence>
<keyword evidence="4" id="KW-0479">Metal-binding</keyword>
<keyword evidence="5" id="KW-0560">Oxidoreductase</keyword>